<name>A0AAV3RPZ6_LITER</name>
<comment type="caution">
    <text evidence="2">The sequence shown here is derived from an EMBL/GenBank/DDBJ whole genome shotgun (WGS) entry which is preliminary data.</text>
</comment>
<dbReference type="AlphaFoldDB" id="A0AAV3RPZ6"/>
<keyword evidence="3" id="KW-1185">Reference proteome</keyword>
<sequence length="549" mass="61754">MRVFKWGPDFIPHKESAVAPVWIRIVGIPLYMFEESTLLSIAQTIGNPIRVDPRNVDRSVLNSARICVELNVSEPLMDSIWVCFEDETTRKLLDGFWLKVFYDVVPAYCSACYHIGHGLDKCKRGVFVVDVEEIRSADQIFDHLPKLDKKCADKRFDNLPKPESQGRDKDKGQIILQNSYNTLQAVASSSQTVKESLQEVLVSKAETIIRSQDEHANNEVSTEPGTVLQVEAHIDIQEEASVETNEQHVTYIVKQGENVADFQGPQQGAQAFEGTCCSTVAAGNEGQLLKHDDQHTKDGQIVGPSTAQVSTPSSWADQVEEEERQEKKRSSTSQGIPFVETVDVSMEIHNQIAQAAQVTTEIPRGEESDRQLNSQELVITGANNSAMESKVAAQHKGVTQTTKKVPTKKFHIDLPIDFDPMMCNKDDATEEMSWSQLISGSIKLVARRSVSPVGRSSEKLKKLRNRVDFLDHDAGKAIMLNKEEYLEENEEFFKAVYHRPHLGRDYHHRPQRGRERGRGRGRGFGRGYGPGRLMGRGRTRDDRERTIIC</sequence>
<feature type="compositionally biased region" description="Gly residues" evidence="1">
    <location>
        <begin position="524"/>
        <end position="534"/>
    </location>
</feature>
<dbReference type="PANTHER" id="PTHR31286:SF180">
    <property type="entry name" value="OS10G0362600 PROTEIN"/>
    <property type="match status" value="1"/>
</dbReference>
<dbReference type="EMBL" id="BAABME010010577">
    <property type="protein sequence ID" value="GAA0179994.1"/>
    <property type="molecule type" value="Genomic_DNA"/>
</dbReference>
<dbReference type="Proteomes" id="UP001454036">
    <property type="component" value="Unassembled WGS sequence"/>
</dbReference>
<evidence type="ECO:0008006" key="4">
    <source>
        <dbReference type="Google" id="ProtNLM"/>
    </source>
</evidence>
<accession>A0AAV3RPZ6</accession>
<evidence type="ECO:0000313" key="3">
    <source>
        <dbReference type="Proteomes" id="UP001454036"/>
    </source>
</evidence>
<dbReference type="PANTHER" id="PTHR31286">
    <property type="entry name" value="GLYCINE-RICH CELL WALL STRUCTURAL PROTEIN 1.8-LIKE"/>
    <property type="match status" value="1"/>
</dbReference>
<dbReference type="InterPro" id="IPR040256">
    <property type="entry name" value="At4g02000-like"/>
</dbReference>
<feature type="region of interest" description="Disordered" evidence="1">
    <location>
        <begin position="503"/>
        <end position="549"/>
    </location>
</feature>
<reference evidence="2 3" key="1">
    <citation type="submission" date="2024-01" db="EMBL/GenBank/DDBJ databases">
        <title>The complete chloroplast genome sequence of Lithospermum erythrorhizon: insights into the phylogenetic relationship among Boraginaceae species and the maternal lineages of purple gromwells.</title>
        <authorList>
            <person name="Okada T."/>
            <person name="Watanabe K."/>
        </authorList>
    </citation>
    <scope>NUCLEOTIDE SEQUENCE [LARGE SCALE GENOMIC DNA]</scope>
</reference>
<feature type="compositionally biased region" description="Polar residues" evidence="1">
    <location>
        <begin position="303"/>
        <end position="316"/>
    </location>
</feature>
<evidence type="ECO:0000313" key="2">
    <source>
        <dbReference type="EMBL" id="GAA0179994.1"/>
    </source>
</evidence>
<proteinExistence type="predicted"/>
<organism evidence="2 3">
    <name type="scientific">Lithospermum erythrorhizon</name>
    <name type="common">Purple gromwell</name>
    <name type="synonym">Lithospermum officinale var. erythrorhizon</name>
    <dbReference type="NCBI Taxonomy" id="34254"/>
    <lineage>
        <taxon>Eukaryota</taxon>
        <taxon>Viridiplantae</taxon>
        <taxon>Streptophyta</taxon>
        <taxon>Embryophyta</taxon>
        <taxon>Tracheophyta</taxon>
        <taxon>Spermatophyta</taxon>
        <taxon>Magnoliopsida</taxon>
        <taxon>eudicotyledons</taxon>
        <taxon>Gunneridae</taxon>
        <taxon>Pentapetalae</taxon>
        <taxon>asterids</taxon>
        <taxon>lamiids</taxon>
        <taxon>Boraginales</taxon>
        <taxon>Boraginaceae</taxon>
        <taxon>Boraginoideae</taxon>
        <taxon>Lithospermeae</taxon>
        <taxon>Lithospermum</taxon>
    </lineage>
</organism>
<gene>
    <name evidence="2" type="ORF">LIER_30052</name>
</gene>
<protein>
    <recommendedName>
        <fullName evidence="4">DUF4283 domain-containing protein</fullName>
    </recommendedName>
</protein>
<feature type="compositionally biased region" description="Basic and acidic residues" evidence="1">
    <location>
        <begin position="538"/>
        <end position="549"/>
    </location>
</feature>
<feature type="region of interest" description="Disordered" evidence="1">
    <location>
        <begin position="295"/>
        <end position="336"/>
    </location>
</feature>
<evidence type="ECO:0000256" key="1">
    <source>
        <dbReference type="SAM" id="MobiDB-lite"/>
    </source>
</evidence>